<proteinExistence type="predicted"/>
<evidence type="ECO:0000313" key="1">
    <source>
        <dbReference type="EMBL" id="OOK78657.1"/>
    </source>
</evidence>
<sequence>MLQSHTTSQVLQLAIRNIGNNLPRIARLFRRFERSAGKC</sequence>
<dbReference type="AlphaFoldDB" id="A0A1V3XN04"/>
<comment type="caution">
    <text evidence="2">The sequence shown here is derived from an EMBL/GenBank/DDBJ whole genome shotgun (WGS) entry which is preliminary data.</text>
</comment>
<dbReference type="EMBL" id="MVBM01000002">
    <property type="protein sequence ID" value="OOK78657.1"/>
    <property type="molecule type" value="Genomic_DNA"/>
</dbReference>
<organism evidence="2 3">
    <name type="scientific">Mycobacterium kansasii</name>
    <dbReference type="NCBI Taxonomy" id="1768"/>
    <lineage>
        <taxon>Bacteria</taxon>
        <taxon>Bacillati</taxon>
        <taxon>Actinomycetota</taxon>
        <taxon>Actinomycetes</taxon>
        <taxon>Mycobacteriales</taxon>
        <taxon>Mycobacteriaceae</taxon>
        <taxon>Mycobacterium</taxon>
    </lineage>
</organism>
<evidence type="ECO:0000313" key="4">
    <source>
        <dbReference type="Proteomes" id="UP000189229"/>
    </source>
</evidence>
<dbReference type="Proteomes" id="UP000189229">
    <property type="component" value="Unassembled WGS sequence"/>
</dbReference>
<evidence type="ECO:0000313" key="3">
    <source>
        <dbReference type="Proteomes" id="UP000188532"/>
    </source>
</evidence>
<accession>A0A1V3XN04</accession>
<dbReference type="Proteomes" id="UP000188532">
    <property type="component" value="Unassembled WGS sequence"/>
</dbReference>
<dbReference type="EMBL" id="MVBN01000002">
    <property type="protein sequence ID" value="OOK80604.1"/>
    <property type="molecule type" value="Genomic_DNA"/>
</dbReference>
<protein>
    <submittedName>
        <fullName evidence="2">Uncharacterized protein</fullName>
    </submittedName>
</protein>
<gene>
    <name evidence="2" type="ORF">BZL29_2402</name>
    <name evidence="1" type="ORF">BZL30_2438</name>
</gene>
<name>A0A1V3XN04_MYCKA</name>
<evidence type="ECO:0000313" key="2">
    <source>
        <dbReference type="EMBL" id="OOK80604.1"/>
    </source>
</evidence>
<reference evidence="3 4" key="1">
    <citation type="submission" date="2017-02" db="EMBL/GenBank/DDBJ databases">
        <title>Complete genome sequences of Mycobacterium kansasii strains isolated from rhesus macaques.</title>
        <authorList>
            <person name="Panda A."/>
            <person name="Nagaraj S."/>
            <person name="Zhao X."/>
            <person name="Tettelin H."/>
            <person name="Detolla L.J."/>
        </authorList>
    </citation>
    <scope>NUCLEOTIDE SEQUENCE [LARGE SCALE GENOMIC DNA]</scope>
    <source>
        <strain evidence="2 3">11-3469</strain>
        <strain evidence="1 4">11-3813</strain>
    </source>
</reference>